<feature type="binding site" evidence="8">
    <location>
        <begin position="339"/>
        <end position="342"/>
    </location>
    <ligand>
        <name>GTP</name>
        <dbReference type="ChEBI" id="CHEBI:37565"/>
        <label>2</label>
    </ligand>
</feature>
<evidence type="ECO:0000256" key="9">
    <source>
        <dbReference type="PROSITE-ProRule" id="PRU01049"/>
    </source>
</evidence>
<dbReference type="PANTHER" id="PTHR43834:SF6">
    <property type="entry name" value="GTPASE DER"/>
    <property type="match status" value="1"/>
</dbReference>
<dbReference type="PIRSF" id="PIRSF006485">
    <property type="entry name" value="GTP-binding_EngA"/>
    <property type="match status" value="1"/>
</dbReference>
<comment type="function">
    <text evidence="8 10">GTPase that plays an essential role in the late steps of ribosome biogenesis.</text>
</comment>
<sequence length="486" mass="55197">MKTIILIGRPNVGKSSLFNRLAGRRVAITSDIAGTTRDTNRAKISIDDRDCIISDSGGLDESNELWRAVRKNSLEAAQNADIIIFMVDGKLYPDEVDKKIFYELSKLKKPICLAINKVDSKKDELRANEFLSFGAKKLFWLSVSHNCGTDELRAWIYQHLEPNQNEKIEQDFDEYLQSLDENGQYLNQNQLNDDIAELSDILRDEISPNEDYENKDIKVGIVGRVNVGKSSLLNALVKKQRSVVSQIDGTTIDPVNEKISLPCKQNKIKTFEFIDTAGIRRRGKIDGIEKYALLRTQKILENADIALLILDASEGINELDERIAGLASKHELGVIIVLNKWDKISADEKAFDKICLEIKDRFKFLSYAPIISISAFGGKRVHKIYDLILSVYENYTQKLQTAKLNEILTKAQIKHPPAREHGRVVKIYYGVQFSFAPPRIALITNKPRALHFSYMRYLQNQIRQNFNLTGTPLVLIPKNKNKDESG</sequence>
<evidence type="ECO:0000313" key="13">
    <source>
        <dbReference type="Proteomes" id="UP000509414"/>
    </source>
</evidence>
<dbReference type="Pfam" id="PF14714">
    <property type="entry name" value="KH_dom-like"/>
    <property type="match status" value="1"/>
</dbReference>
<gene>
    <name evidence="12" type="primary">engA</name>
    <name evidence="8" type="synonym">der</name>
    <name evidence="12" type="ORF">CINF_0486</name>
</gene>
<evidence type="ECO:0000256" key="6">
    <source>
        <dbReference type="ARBA" id="ARBA00023134"/>
    </source>
</evidence>
<dbReference type="GO" id="GO:0005525">
    <property type="term" value="F:GTP binding"/>
    <property type="evidence" value="ECO:0007669"/>
    <property type="project" value="UniProtKB-UniRule"/>
</dbReference>
<organism evidence="12 13">
    <name type="scientific">Candidatus Campylobacter infans</name>
    <dbReference type="NCBI Taxonomy" id="2561898"/>
    <lineage>
        <taxon>Bacteria</taxon>
        <taxon>Pseudomonadati</taxon>
        <taxon>Campylobacterota</taxon>
        <taxon>Epsilonproteobacteria</taxon>
        <taxon>Campylobacterales</taxon>
        <taxon>Campylobacteraceae</taxon>
        <taxon>Campylobacter</taxon>
    </lineage>
</organism>
<dbReference type="RefSeq" id="WP_179975617.1">
    <property type="nucleotide sequence ID" value="NZ_CP049075.1"/>
</dbReference>
<dbReference type="InterPro" id="IPR032859">
    <property type="entry name" value="KH_dom-like"/>
</dbReference>
<protein>
    <recommendedName>
        <fullName evidence="2 8">GTPase Der</fullName>
    </recommendedName>
    <alternativeName>
        <fullName evidence="7 8">GTP-binding protein EngA</fullName>
    </alternativeName>
</protein>
<name>A0A7H9CI31_9BACT</name>
<proteinExistence type="inferred from homology"/>
<dbReference type="GO" id="GO:0043022">
    <property type="term" value="F:ribosome binding"/>
    <property type="evidence" value="ECO:0007669"/>
    <property type="project" value="TreeGrafter"/>
</dbReference>
<comment type="subunit">
    <text evidence="8">Associates with the 50S ribosomal subunit.</text>
</comment>
<keyword evidence="13" id="KW-1185">Reference proteome</keyword>
<dbReference type="InterPro" id="IPR031166">
    <property type="entry name" value="G_ENGA"/>
</dbReference>
<feature type="domain" description="EngA-type G" evidence="11">
    <location>
        <begin position="217"/>
        <end position="396"/>
    </location>
</feature>
<feature type="binding site" evidence="8">
    <location>
        <begin position="275"/>
        <end position="279"/>
    </location>
    <ligand>
        <name>GTP</name>
        <dbReference type="ChEBI" id="CHEBI:37565"/>
        <label>2</label>
    </ligand>
</feature>
<dbReference type="InterPro" id="IPR015946">
    <property type="entry name" value="KH_dom-like_a/b"/>
</dbReference>
<comment type="similarity">
    <text evidence="1 8 9 10">Belongs to the TRAFAC class TrmE-Era-EngA-EngB-Septin-like GTPase superfamily. EngA (Der) GTPase family.</text>
</comment>
<evidence type="ECO:0000256" key="4">
    <source>
        <dbReference type="ARBA" id="ARBA00022737"/>
    </source>
</evidence>
<feature type="binding site" evidence="8">
    <location>
        <begin position="55"/>
        <end position="59"/>
    </location>
    <ligand>
        <name>GTP</name>
        <dbReference type="ChEBI" id="CHEBI:37565"/>
        <label>1</label>
    </ligand>
</feature>
<dbReference type="CDD" id="cd01894">
    <property type="entry name" value="EngA1"/>
    <property type="match status" value="1"/>
</dbReference>
<dbReference type="HAMAP" id="MF_00195">
    <property type="entry name" value="GTPase_Der"/>
    <property type="match status" value="1"/>
</dbReference>
<keyword evidence="3 8" id="KW-0690">Ribosome biogenesis</keyword>
<dbReference type="EMBL" id="CP049075">
    <property type="protein sequence ID" value="QLI05015.1"/>
    <property type="molecule type" value="Genomic_DNA"/>
</dbReference>
<evidence type="ECO:0000313" key="12">
    <source>
        <dbReference type="EMBL" id="QLI05015.1"/>
    </source>
</evidence>
<dbReference type="KEGG" id="cinf:CINF_0486"/>
<dbReference type="NCBIfam" id="TIGR03594">
    <property type="entry name" value="GTPase_EngA"/>
    <property type="match status" value="1"/>
</dbReference>
<dbReference type="InterPro" id="IPR016484">
    <property type="entry name" value="GTPase_Der"/>
</dbReference>
<keyword evidence="5 8" id="KW-0547">Nucleotide-binding</keyword>
<dbReference type="AlphaFoldDB" id="A0A7H9CI31"/>
<evidence type="ECO:0000256" key="8">
    <source>
        <dbReference type="HAMAP-Rule" id="MF_00195"/>
    </source>
</evidence>
<feature type="binding site" evidence="8">
    <location>
        <begin position="116"/>
        <end position="119"/>
    </location>
    <ligand>
        <name>GTP</name>
        <dbReference type="ChEBI" id="CHEBI:37565"/>
        <label>1</label>
    </ligand>
</feature>
<evidence type="ECO:0000256" key="1">
    <source>
        <dbReference type="ARBA" id="ARBA00008279"/>
    </source>
</evidence>
<evidence type="ECO:0000256" key="2">
    <source>
        <dbReference type="ARBA" id="ARBA00020953"/>
    </source>
</evidence>
<evidence type="ECO:0000256" key="5">
    <source>
        <dbReference type="ARBA" id="ARBA00022741"/>
    </source>
</evidence>
<evidence type="ECO:0000256" key="3">
    <source>
        <dbReference type="ARBA" id="ARBA00022517"/>
    </source>
</evidence>
<feature type="binding site" evidence="8">
    <location>
        <begin position="8"/>
        <end position="15"/>
    </location>
    <ligand>
        <name>GTP</name>
        <dbReference type="ChEBI" id="CHEBI:37565"/>
        <label>1</label>
    </ligand>
</feature>
<dbReference type="SUPFAM" id="SSF52540">
    <property type="entry name" value="P-loop containing nucleoside triphosphate hydrolases"/>
    <property type="match status" value="2"/>
</dbReference>
<dbReference type="InterPro" id="IPR006073">
    <property type="entry name" value="GTP-bd"/>
</dbReference>
<dbReference type="NCBIfam" id="TIGR00231">
    <property type="entry name" value="small_GTP"/>
    <property type="match status" value="2"/>
</dbReference>
<evidence type="ECO:0000256" key="10">
    <source>
        <dbReference type="RuleBase" id="RU004481"/>
    </source>
</evidence>
<feature type="binding site" evidence="8">
    <location>
        <begin position="223"/>
        <end position="230"/>
    </location>
    <ligand>
        <name>GTP</name>
        <dbReference type="ChEBI" id="CHEBI:37565"/>
        <label>2</label>
    </ligand>
</feature>
<dbReference type="InterPro" id="IPR027417">
    <property type="entry name" value="P-loop_NTPase"/>
</dbReference>
<dbReference type="Gene3D" id="3.40.50.300">
    <property type="entry name" value="P-loop containing nucleotide triphosphate hydrolases"/>
    <property type="match status" value="2"/>
</dbReference>
<accession>A0A7H9CI31</accession>
<dbReference type="PRINTS" id="PR00326">
    <property type="entry name" value="GTP1OBG"/>
</dbReference>
<dbReference type="InterPro" id="IPR005225">
    <property type="entry name" value="Small_GTP-bd"/>
</dbReference>
<dbReference type="Pfam" id="PF01926">
    <property type="entry name" value="MMR_HSR1"/>
    <property type="match status" value="2"/>
</dbReference>
<dbReference type="Gene3D" id="3.30.300.20">
    <property type="match status" value="1"/>
</dbReference>
<evidence type="ECO:0000256" key="7">
    <source>
        <dbReference type="ARBA" id="ARBA00032345"/>
    </source>
</evidence>
<dbReference type="PROSITE" id="PS51712">
    <property type="entry name" value="G_ENGA"/>
    <property type="match status" value="1"/>
</dbReference>
<evidence type="ECO:0000259" key="11">
    <source>
        <dbReference type="PROSITE" id="PS51712"/>
    </source>
</evidence>
<reference evidence="12 13" key="1">
    <citation type="submission" date="2020-02" db="EMBL/GenBank/DDBJ databases">
        <title>Complete genome sequence of the novel Campylobacter species Candidatus Campylobacter infans.</title>
        <authorList>
            <person name="Duim B."/>
            <person name="Zomer A."/>
            <person name="van der Graaf L."/>
            <person name="Wagenaar J."/>
        </authorList>
    </citation>
    <scope>NUCLEOTIDE SEQUENCE [LARGE SCALE GENOMIC DNA]</scope>
    <source>
        <strain evidence="12 13">19S00001</strain>
    </source>
</reference>
<keyword evidence="4 10" id="KW-0677">Repeat</keyword>
<dbReference type="CDD" id="cd01895">
    <property type="entry name" value="EngA2"/>
    <property type="match status" value="1"/>
</dbReference>
<dbReference type="FunFam" id="3.30.300.20:FF:000004">
    <property type="entry name" value="GTPase Der"/>
    <property type="match status" value="1"/>
</dbReference>
<dbReference type="PANTHER" id="PTHR43834">
    <property type="entry name" value="GTPASE DER"/>
    <property type="match status" value="1"/>
</dbReference>
<dbReference type="GO" id="GO:0042254">
    <property type="term" value="P:ribosome biogenesis"/>
    <property type="evidence" value="ECO:0007669"/>
    <property type="project" value="UniProtKB-KW"/>
</dbReference>
<keyword evidence="6 8" id="KW-0342">GTP-binding</keyword>
<dbReference type="Proteomes" id="UP000509414">
    <property type="component" value="Chromosome"/>
</dbReference>